<reference evidence="2 3" key="1">
    <citation type="submission" date="2024-05" db="EMBL/GenBank/DDBJ databases">
        <title>Culex pipiens pipiens assembly and annotation.</title>
        <authorList>
            <person name="Alout H."/>
            <person name="Durand T."/>
        </authorList>
    </citation>
    <scope>NUCLEOTIDE SEQUENCE [LARGE SCALE GENOMIC DNA]</scope>
    <source>
        <strain evidence="2">HA-2024</strain>
        <tissue evidence="2">Whole body</tissue>
    </source>
</reference>
<sequence length="276" mass="31132">MTSKDLKNIAPEKVHPAGCCTCRRWTLILGVVTTCLLGAIVVTLAIMSLEYFQSDLERITELRGELISIEESSEMNDNDCGQSQLPKMDDIDFKQAAFNVSGVKCRRILIKLEVIPCGDGEDFRAVHSVYVENDFEYYLVNDGGKFKESIQEKQGEEYDRFSMTSKDLKNIAPEKVYPAGCCTCRRWTLILGVVTTCLLGAIVVTLAIMNLEYFQSDLERISELRGELISVNESRDMNDNDCGQSQLPKMDDIDFKQAAFDVSDEKCRQTRIKLEG</sequence>
<dbReference type="Proteomes" id="UP001562425">
    <property type="component" value="Unassembled WGS sequence"/>
</dbReference>
<protein>
    <submittedName>
        <fullName evidence="2">Uncharacterized protein</fullName>
    </submittedName>
</protein>
<evidence type="ECO:0000313" key="3">
    <source>
        <dbReference type="Proteomes" id="UP001562425"/>
    </source>
</evidence>
<comment type="caution">
    <text evidence="2">The sequence shown here is derived from an EMBL/GenBank/DDBJ whole genome shotgun (WGS) entry which is preliminary data.</text>
</comment>
<feature type="transmembrane region" description="Helical" evidence="1">
    <location>
        <begin position="25"/>
        <end position="49"/>
    </location>
</feature>
<dbReference type="AlphaFoldDB" id="A0ABD1DVP1"/>
<accession>A0ABD1DVP1</accession>
<keyword evidence="1" id="KW-1133">Transmembrane helix</keyword>
<dbReference type="EMBL" id="JBEHCU010001440">
    <property type="protein sequence ID" value="KAL1403528.1"/>
    <property type="molecule type" value="Genomic_DNA"/>
</dbReference>
<evidence type="ECO:0000313" key="2">
    <source>
        <dbReference type="EMBL" id="KAL1403528.1"/>
    </source>
</evidence>
<evidence type="ECO:0000256" key="1">
    <source>
        <dbReference type="SAM" id="Phobius"/>
    </source>
</evidence>
<proteinExistence type="predicted"/>
<keyword evidence="3" id="KW-1185">Reference proteome</keyword>
<organism evidence="2 3">
    <name type="scientific">Culex pipiens pipiens</name>
    <name type="common">Northern house mosquito</name>
    <dbReference type="NCBI Taxonomy" id="38569"/>
    <lineage>
        <taxon>Eukaryota</taxon>
        <taxon>Metazoa</taxon>
        <taxon>Ecdysozoa</taxon>
        <taxon>Arthropoda</taxon>
        <taxon>Hexapoda</taxon>
        <taxon>Insecta</taxon>
        <taxon>Pterygota</taxon>
        <taxon>Neoptera</taxon>
        <taxon>Endopterygota</taxon>
        <taxon>Diptera</taxon>
        <taxon>Nematocera</taxon>
        <taxon>Culicoidea</taxon>
        <taxon>Culicidae</taxon>
        <taxon>Culicinae</taxon>
        <taxon>Culicini</taxon>
        <taxon>Culex</taxon>
        <taxon>Culex</taxon>
    </lineage>
</organism>
<gene>
    <name evidence="2" type="ORF">pipiens_005650</name>
</gene>
<keyword evidence="1" id="KW-0472">Membrane</keyword>
<feature type="transmembrane region" description="Helical" evidence="1">
    <location>
        <begin position="187"/>
        <end position="211"/>
    </location>
</feature>
<name>A0ABD1DVP1_CULPP</name>
<keyword evidence="1" id="KW-0812">Transmembrane</keyword>